<proteinExistence type="predicted"/>
<gene>
    <name evidence="3" type="ORF">DEBR0S1_01244G</name>
</gene>
<dbReference type="EMBL" id="CABFWN010000001">
    <property type="protein sequence ID" value="VUG15838.1"/>
    <property type="molecule type" value="Genomic_DNA"/>
</dbReference>
<dbReference type="Pfam" id="PF22786">
    <property type="entry name" value="Tag1_C"/>
    <property type="match status" value="1"/>
</dbReference>
<evidence type="ECO:0000313" key="3">
    <source>
        <dbReference type="EMBL" id="VUG15838.1"/>
    </source>
</evidence>
<feature type="domain" description="Tag1 C-terminal" evidence="2">
    <location>
        <begin position="442"/>
        <end position="548"/>
    </location>
</feature>
<evidence type="ECO:0000313" key="4">
    <source>
        <dbReference type="Proteomes" id="UP000478008"/>
    </source>
</evidence>
<keyword evidence="1" id="KW-0812">Transmembrane</keyword>
<evidence type="ECO:0000259" key="2">
    <source>
        <dbReference type="Pfam" id="PF22786"/>
    </source>
</evidence>
<accession>A0A7D9CUI4</accession>
<protein>
    <submittedName>
        <fullName evidence="3">DEBR0S1_01244g1_1</fullName>
    </submittedName>
</protein>
<dbReference type="InterPro" id="IPR055011">
    <property type="entry name" value="Tag1_C"/>
</dbReference>
<evidence type="ECO:0000256" key="1">
    <source>
        <dbReference type="SAM" id="Phobius"/>
    </source>
</evidence>
<keyword evidence="1" id="KW-1133">Transmembrane helix</keyword>
<keyword evidence="4" id="KW-1185">Reference proteome</keyword>
<dbReference type="AlphaFoldDB" id="A0A7D9CUI4"/>
<dbReference type="Proteomes" id="UP000478008">
    <property type="component" value="Unassembled WGS sequence"/>
</dbReference>
<reference evidence="3 4" key="1">
    <citation type="submission" date="2019-07" db="EMBL/GenBank/DDBJ databases">
        <authorList>
            <person name="Friedrich A."/>
            <person name="Schacherer J."/>
        </authorList>
    </citation>
    <scope>NUCLEOTIDE SEQUENCE [LARGE SCALE GENOMIC DNA]</scope>
</reference>
<keyword evidence="1" id="KW-0472">Membrane</keyword>
<organism evidence="3 4">
    <name type="scientific">Dekkera bruxellensis</name>
    <name type="common">Brettanomyces custersii</name>
    <dbReference type="NCBI Taxonomy" id="5007"/>
    <lineage>
        <taxon>Eukaryota</taxon>
        <taxon>Fungi</taxon>
        <taxon>Dikarya</taxon>
        <taxon>Ascomycota</taxon>
        <taxon>Saccharomycotina</taxon>
        <taxon>Pichiomycetes</taxon>
        <taxon>Pichiales</taxon>
        <taxon>Pichiaceae</taxon>
        <taxon>Brettanomyces</taxon>
    </lineage>
</organism>
<dbReference type="GO" id="GO:0000329">
    <property type="term" value="C:fungal-type vacuole membrane"/>
    <property type="evidence" value="ECO:0007669"/>
    <property type="project" value="InterPro"/>
</dbReference>
<feature type="transmembrane region" description="Helical" evidence="1">
    <location>
        <begin position="41"/>
        <end position="62"/>
    </location>
</feature>
<sequence>MPVANDDETLPLLGNIGQSGAQDSNVSLGKRLHQIVKKYRLDVWIPIIILSSVLIGIAVIFFHSIIPDIGQYAVEGTDFEAEDINFLGISSSGGVNLELTGTAHNNFTNINDKRARSYFRYGGFVIRRLNMQIDDIDMLVYDSKLDDYNPLGSVHIAPFSVSTVDNSDSKMDLYFTLYPDSKGVLGTVKKLLKDPNTQLKLQGDANVKILFMNGYITLTHVRIPIDLKIPKNLLELPEEQDINMNFISCGKDKEALTTSCSFGVSVAENPFGKLIKVLGLKMINIPGSTWRLLAKGCKKDEKRNTGTLKIDSFLLSEMNSTLTVSSTLDIADSDIQKFSSKCKNEKFSALDKFVEDLRYNDRVVFDLRGKSLPGFSDEVSQAFRKISIPIDIPLNLTEKTANLVKNVTMTDLHFRLQDLQTPIVSGILNVWADLQGLEIDDTGVNALKGNANLKYQGDKFGQIVIGNWRNATTTIFHPETGRTLAFISSELKDMVIDITDSSVFNSLIMQAIQDGQSEIFIDALVDLKMQSPVGNFVIQDIPGSGKAHFSI</sequence>
<name>A0A7D9CUI4_DEKBR</name>